<reference evidence="5" key="1">
    <citation type="submission" date="2021-02" db="EMBL/GenBank/DDBJ databases">
        <authorList>
            <person name="Dougan E. K."/>
            <person name="Rhodes N."/>
            <person name="Thang M."/>
            <person name="Chan C."/>
        </authorList>
    </citation>
    <scope>NUCLEOTIDE SEQUENCE</scope>
</reference>
<feature type="domain" description="C2H2-type" evidence="3">
    <location>
        <begin position="518"/>
        <end position="541"/>
    </location>
</feature>
<dbReference type="PROSITE" id="PS50878">
    <property type="entry name" value="RT_POL"/>
    <property type="match status" value="1"/>
</dbReference>
<proteinExistence type="predicted"/>
<feature type="region of interest" description="Disordered" evidence="2">
    <location>
        <begin position="666"/>
        <end position="723"/>
    </location>
</feature>
<feature type="compositionally biased region" description="Basic and acidic residues" evidence="2">
    <location>
        <begin position="677"/>
        <end position="693"/>
    </location>
</feature>
<accession>A0A812XUR2</accession>
<keyword evidence="1" id="KW-0863">Zinc-finger</keyword>
<feature type="domain" description="Reverse transcriptase" evidence="4">
    <location>
        <begin position="50"/>
        <end position="328"/>
    </location>
</feature>
<dbReference type="GO" id="GO:0008270">
    <property type="term" value="F:zinc ion binding"/>
    <property type="evidence" value="ECO:0007669"/>
    <property type="project" value="UniProtKB-KW"/>
</dbReference>
<dbReference type="PANTHER" id="PTHR19446">
    <property type="entry name" value="REVERSE TRANSCRIPTASES"/>
    <property type="match status" value="1"/>
</dbReference>
<gene>
    <name evidence="5" type="ORF">SPIL2461_LOCUS21626</name>
</gene>
<keyword evidence="1" id="KW-0862">Zinc</keyword>
<evidence type="ECO:0000256" key="2">
    <source>
        <dbReference type="SAM" id="MobiDB-lite"/>
    </source>
</evidence>
<organism evidence="5 6">
    <name type="scientific">Symbiodinium pilosum</name>
    <name type="common">Dinoflagellate</name>
    <dbReference type="NCBI Taxonomy" id="2952"/>
    <lineage>
        <taxon>Eukaryota</taxon>
        <taxon>Sar</taxon>
        <taxon>Alveolata</taxon>
        <taxon>Dinophyceae</taxon>
        <taxon>Suessiales</taxon>
        <taxon>Symbiodiniaceae</taxon>
        <taxon>Symbiodinium</taxon>
    </lineage>
</organism>
<keyword evidence="6" id="KW-1185">Reference proteome</keyword>
<comment type="caution">
    <text evidence="5">The sequence shown here is derived from an EMBL/GenBank/DDBJ whole genome shotgun (WGS) entry which is preliminary data.</text>
</comment>
<dbReference type="Pfam" id="PF00078">
    <property type="entry name" value="RVT_1"/>
    <property type="match status" value="1"/>
</dbReference>
<evidence type="ECO:0000259" key="3">
    <source>
        <dbReference type="PROSITE" id="PS50157"/>
    </source>
</evidence>
<dbReference type="InterPro" id="IPR013087">
    <property type="entry name" value="Znf_C2H2_type"/>
</dbReference>
<dbReference type="PROSITE" id="PS00028">
    <property type="entry name" value="ZINC_FINGER_C2H2_1"/>
    <property type="match status" value="1"/>
</dbReference>
<protein>
    <submittedName>
        <fullName evidence="5">Uncharacterized protein</fullName>
    </submittedName>
</protein>
<dbReference type="SMART" id="SM00355">
    <property type="entry name" value="ZnF_C2H2"/>
    <property type="match status" value="1"/>
</dbReference>
<evidence type="ECO:0000313" key="5">
    <source>
        <dbReference type="EMBL" id="CAE7748198.1"/>
    </source>
</evidence>
<evidence type="ECO:0000256" key="1">
    <source>
        <dbReference type="PROSITE-ProRule" id="PRU00042"/>
    </source>
</evidence>
<dbReference type="EMBL" id="CAJNIZ010046426">
    <property type="protein sequence ID" value="CAE7748198.1"/>
    <property type="molecule type" value="Genomic_DNA"/>
</dbReference>
<dbReference type="PROSITE" id="PS50157">
    <property type="entry name" value="ZINC_FINGER_C2H2_2"/>
    <property type="match status" value="1"/>
</dbReference>
<dbReference type="Proteomes" id="UP000649617">
    <property type="component" value="Unassembled WGS sequence"/>
</dbReference>
<dbReference type="AlphaFoldDB" id="A0A812XUR2"/>
<keyword evidence="1" id="KW-0479">Metal-binding</keyword>
<name>A0A812XUR2_SYMPI</name>
<dbReference type="OrthoDB" id="346743at2759"/>
<dbReference type="InterPro" id="IPR000477">
    <property type="entry name" value="RT_dom"/>
</dbReference>
<evidence type="ECO:0000259" key="4">
    <source>
        <dbReference type="PROSITE" id="PS50878"/>
    </source>
</evidence>
<feature type="non-terminal residue" evidence="5">
    <location>
        <position position="1"/>
    </location>
</feature>
<sequence>EPLHITAAEWSEALHSIAVGKAVAPRRMPAILWKELADQLGECMGRLAYFPAGRVTFPLSWCQAFLCMLPKPNKPPRSPDALRPVSLLNPASKALGRILAKRLIVYAQPFLASLPQFAYVQHRGVSDALGKVLSHFWSVRQNIQGQITNIHKKREGHAQVALTGGLTLSFDLSRAFDTLPHDVLFASLLEASVPSDLARFTVAFHRQIKFCLDEHGIETLARRGIRQGCPLAPMLWAIATGSIIRRLQVCNGQQWVEDTLSVYADDFISTMVFDSPASLNLAMQQGERLLNTLAEYHLGVSLTKTVALFEARGMEAEKARAQYLDESKTDHFVRVGGWRLPHRLDHEYLGVKSSYRGFERATYTHRRQKATKAYCRLIHVLKAKRSLSVRTRLRLWYACVWSVLKHGLSTVGISKEVAEELTGYVAKQLRTIAGSHSQFTHKSNEDFFTRLGLTLPVTALRQEAERRVEQRQLHHVQPARVPQCHTYIAAQFATLEDLHLTRTRPRLIPVDTLVSQGVSCPECGQSFATEASMRLHQARKHKQTVRQDAAEHGVQEHWIFAADGMPECALCNTKLKDWWNFGGWRRLCRDPHFVEKIAHHCPLCNKYLMKSTYTKRPSNGLSKSGVVSVRASGASATTKHLVGTQMTIDAPMMEPLEEVKQFWEVANRSQEPEGETEEGRENALEERPNKAPKDSLGGKGKGFPKRGPPQRQPPRKPAKPVPDADESLTKFILFCRTEPQGVVATLQNVTTKWQQEQEAAPQKSRLPLRRVLLSCLIKDPQGRRATLRGDPSQVQKAKELGWTQDGTSWQYLQWNMESRKHMTKDTLPMSAHRLQELLDMLLVEVLRPPVITAFHAHKEIMVFQLEIGLRDPKSFQVYQAFQELSTCAATQVAGFSMRPDTMTRSPPAKLLQNKLFKSS</sequence>
<evidence type="ECO:0000313" key="6">
    <source>
        <dbReference type="Proteomes" id="UP000649617"/>
    </source>
</evidence>